<accession>A0A4R4E3S6</accession>
<evidence type="ECO:0000313" key="5">
    <source>
        <dbReference type="Proteomes" id="UP000295164"/>
    </source>
</evidence>
<evidence type="ECO:0000313" key="4">
    <source>
        <dbReference type="EMBL" id="TCZ70988.1"/>
    </source>
</evidence>
<dbReference type="AlphaFoldDB" id="A0A4R4E3S6"/>
<feature type="domain" description="Outer membrane protein beta-barrel" evidence="3">
    <location>
        <begin position="7"/>
        <end position="197"/>
    </location>
</feature>
<reference evidence="4 5" key="1">
    <citation type="submission" date="2019-03" db="EMBL/GenBank/DDBJ databases">
        <authorList>
            <person name="Kim M.K.M."/>
        </authorList>
    </citation>
    <scope>NUCLEOTIDE SEQUENCE [LARGE SCALE GENOMIC DNA]</scope>
    <source>
        <strain evidence="4 5">17J68-15</strain>
    </source>
</reference>
<feature type="signal peptide" evidence="2">
    <location>
        <begin position="1"/>
        <end position="19"/>
    </location>
</feature>
<dbReference type="EMBL" id="SKFH01000014">
    <property type="protein sequence ID" value="TCZ70988.1"/>
    <property type="molecule type" value="Genomic_DNA"/>
</dbReference>
<sequence length="214" mass="22799">MKKIALFSAGLLSVAAVNAQLNKGRIFLGGSITSSSTENTTVNNPNNIVTKQSAFVIDPTIGVFAKENLVVGINVGFSKAKTEAAGNTQQEQRTIAPGVFLRRYYPLGKSFFFYGHGGLNYINQKSETFNGTTPVNEVNGNGFGLTIFPGVAYAIRKNFLLEVSLRNLLTANYVSSEIKNPNNIVTAKTNTFNLGVNGGGGVPLSIGFNILLGK</sequence>
<dbReference type="Proteomes" id="UP000295164">
    <property type="component" value="Unassembled WGS sequence"/>
</dbReference>
<comment type="caution">
    <text evidence="4">The sequence shown here is derived from an EMBL/GenBank/DDBJ whole genome shotgun (WGS) entry which is preliminary data.</text>
</comment>
<keyword evidence="1 2" id="KW-0732">Signal</keyword>
<dbReference type="Pfam" id="PF13505">
    <property type="entry name" value="OMP_b-brl"/>
    <property type="match status" value="1"/>
</dbReference>
<evidence type="ECO:0000256" key="1">
    <source>
        <dbReference type="ARBA" id="ARBA00022729"/>
    </source>
</evidence>
<keyword evidence="5" id="KW-1185">Reference proteome</keyword>
<dbReference type="SUPFAM" id="SSF56925">
    <property type="entry name" value="OMPA-like"/>
    <property type="match status" value="1"/>
</dbReference>
<dbReference type="InterPro" id="IPR011250">
    <property type="entry name" value="OMP/PagP_B-barrel"/>
</dbReference>
<protein>
    <recommendedName>
        <fullName evidence="3">Outer membrane protein beta-barrel domain-containing protein</fullName>
    </recommendedName>
</protein>
<feature type="chain" id="PRO_5020631424" description="Outer membrane protein beta-barrel domain-containing protein" evidence="2">
    <location>
        <begin position="20"/>
        <end position="214"/>
    </location>
</feature>
<dbReference type="RefSeq" id="WP_131852071.1">
    <property type="nucleotide sequence ID" value="NZ_SKFH01000014.1"/>
</dbReference>
<evidence type="ECO:0000259" key="3">
    <source>
        <dbReference type="Pfam" id="PF13505"/>
    </source>
</evidence>
<evidence type="ECO:0000256" key="2">
    <source>
        <dbReference type="SAM" id="SignalP"/>
    </source>
</evidence>
<name>A0A4R4E3S6_9BACT</name>
<dbReference type="InterPro" id="IPR027385">
    <property type="entry name" value="Beta-barrel_OMP"/>
</dbReference>
<dbReference type="Gene3D" id="2.40.160.20">
    <property type="match status" value="1"/>
</dbReference>
<proteinExistence type="predicted"/>
<organism evidence="4 5">
    <name type="scientific">Flaviaesturariibacter aridisoli</name>
    <dbReference type="NCBI Taxonomy" id="2545761"/>
    <lineage>
        <taxon>Bacteria</taxon>
        <taxon>Pseudomonadati</taxon>
        <taxon>Bacteroidota</taxon>
        <taxon>Chitinophagia</taxon>
        <taxon>Chitinophagales</taxon>
        <taxon>Chitinophagaceae</taxon>
        <taxon>Flaviaestuariibacter</taxon>
    </lineage>
</organism>
<gene>
    <name evidence="4" type="ORF">E0486_10205</name>
</gene>
<dbReference type="OrthoDB" id="945117at2"/>